<dbReference type="Proteomes" id="UP000325313">
    <property type="component" value="Unassembled WGS sequence"/>
</dbReference>
<proteinExistence type="predicted"/>
<evidence type="ECO:0000313" key="6">
    <source>
        <dbReference type="Proteomes" id="UP000325313"/>
    </source>
</evidence>
<evidence type="ECO:0000313" key="3">
    <source>
        <dbReference type="EMBL" id="KAA1077057.1"/>
    </source>
</evidence>
<dbReference type="EMBL" id="VDEP01000463">
    <property type="protein sequence ID" value="KAA1077057.1"/>
    <property type="molecule type" value="Genomic_DNA"/>
</dbReference>
<evidence type="ECO:0000256" key="1">
    <source>
        <dbReference type="SAM" id="SignalP"/>
    </source>
</evidence>
<organism evidence="3 6">
    <name type="scientific">Puccinia graminis f. sp. tritici</name>
    <dbReference type="NCBI Taxonomy" id="56615"/>
    <lineage>
        <taxon>Eukaryota</taxon>
        <taxon>Fungi</taxon>
        <taxon>Dikarya</taxon>
        <taxon>Basidiomycota</taxon>
        <taxon>Pucciniomycotina</taxon>
        <taxon>Pucciniomycetes</taxon>
        <taxon>Pucciniales</taxon>
        <taxon>Pucciniaceae</taxon>
        <taxon>Puccinia</taxon>
    </lineage>
</organism>
<accession>A0A5B0MIQ5</accession>
<dbReference type="Proteomes" id="UP000324748">
    <property type="component" value="Unassembled WGS sequence"/>
</dbReference>
<protein>
    <recommendedName>
        <fullName evidence="7">Secreted protein</fullName>
    </recommendedName>
</protein>
<dbReference type="EMBL" id="VDEP01000534">
    <property type="protein sequence ID" value="KAA1063699.1"/>
    <property type="molecule type" value="Genomic_DNA"/>
</dbReference>
<dbReference type="EMBL" id="VSWC01000092">
    <property type="protein sequence ID" value="KAA1090895.1"/>
    <property type="molecule type" value="Genomic_DNA"/>
</dbReference>
<dbReference type="AlphaFoldDB" id="A0A5B0MIQ5"/>
<evidence type="ECO:0008006" key="7">
    <source>
        <dbReference type="Google" id="ProtNLM"/>
    </source>
</evidence>
<name>A0A5B0MIQ5_PUCGR</name>
<keyword evidence="5" id="KW-1185">Reference proteome</keyword>
<sequence length="69" mass="7567">MTWNPGHLSAALGRLALLRDTSFILSALILTHAQSFHSSRQVGSILANSFLRLIGGGRTWSKGKQLKYD</sequence>
<evidence type="ECO:0000313" key="5">
    <source>
        <dbReference type="Proteomes" id="UP000324748"/>
    </source>
</evidence>
<comment type="caution">
    <text evidence="3">The sequence shown here is derived from an EMBL/GenBank/DDBJ whole genome shotgun (WGS) entry which is preliminary data.</text>
</comment>
<feature type="chain" id="PRO_5036366141" description="Secreted protein" evidence="1">
    <location>
        <begin position="34"/>
        <end position="69"/>
    </location>
</feature>
<reference evidence="5 6" key="1">
    <citation type="submission" date="2019-05" db="EMBL/GenBank/DDBJ databases">
        <title>Emergence of the Ug99 lineage of the wheat stem rust pathogen through somatic hybridization.</title>
        <authorList>
            <person name="Li F."/>
            <person name="Upadhyaya N.M."/>
            <person name="Sperschneider J."/>
            <person name="Matny O."/>
            <person name="Nguyen-Phuc H."/>
            <person name="Mago R."/>
            <person name="Raley C."/>
            <person name="Miller M.E."/>
            <person name="Silverstein K.A.T."/>
            <person name="Henningsen E."/>
            <person name="Hirsch C.D."/>
            <person name="Visser B."/>
            <person name="Pretorius Z.A."/>
            <person name="Steffenson B.J."/>
            <person name="Schwessinger B."/>
            <person name="Dodds P.N."/>
            <person name="Figueroa M."/>
        </authorList>
    </citation>
    <scope>NUCLEOTIDE SEQUENCE [LARGE SCALE GENOMIC DNA]</scope>
    <source>
        <strain evidence="4">21-0</strain>
        <strain evidence="3 6">Ug99</strain>
    </source>
</reference>
<evidence type="ECO:0000313" key="4">
    <source>
        <dbReference type="EMBL" id="KAA1090895.1"/>
    </source>
</evidence>
<keyword evidence="1" id="KW-0732">Signal</keyword>
<gene>
    <name evidence="4" type="ORF">PGT21_017205</name>
    <name evidence="3" type="ORF">PGTUg99_000963</name>
    <name evidence="2" type="ORF">PGTUg99_001992</name>
</gene>
<evidence type="ECO:0000313" key="2">
    <source>
        <dbReference type="EMBL" id="KAA1063699.1"/>
    </source>
</evidence>
<feature type="signal peptide" evidence="1">
    <location>
        <begin position="1"/>
        <end position="33"/>
    </location>
</feature>